<reference evidence="2 3" key="1">
    <citation type="journal article" date="2012" name="Stand. Genomic Sci.">
        <title>Complete genome sequence of Terriglobus saanensis type strain SP1PR4(T), an Acidobacteria from tundra soil.</title>
        <authorList>
            <person name="Rawat S.R."/>
            <person name="Mannisto M.K."/>
            <person name="Starovoytov V."/>
            <person name="Goodwin L."/>
            <person name="Nolan M."/>
            <person name="Hauser L."/>
            <person name="Land M."/>
            <person name="Davenport K.W."/>
            <person name="Woyke T."/>
            <person name="Haggblom M.M."/>
        </authorList>
    </citation>
    <scope>NUCLEOTIDE SEQUENCE</scope>
    <source>
        <strain evidence="3">ATCC BAA-1853 / DSM 23119 / SP1PR4</strain>
    </source>
</reference>
<proteinExistence type="predicted"/>
<accession>E8V4H5</accession>
<keyword evidence="3" id="KW-1185">Reference proteome</keyword>
<dbReference type="RefSeq" id="WP_013570529.1">
    <property type="nucleotide sequence ID" value="NC_014963.1"/>
</dbReference>
<organism evidence="2 3">
    <name type="scientific">Terriglobus saanensis (strain ATCC BAA-1853 / DSM 23119 / SP1PR4)</name>
    <dbReference type="NCBI Taxonomy" id="401053"/>
    <lineage>
        <taxon>Bacteria</taxon>
        <taxon>Pseudomonadati</taxon>
        <taxon>Acidobacteriota</taxon>
        <taxon>Terriglobia</taxon>
        <taxon>Terriglobales</taxon>
        <taxon>Acidobacteriaceae</taxon>
        <taxon>Terriglobus</taxon>
    </lineage>
</organism>
<keyword evidence="1" id="KW-0732">Signal</keyword>
<feature type="chain" id="PRO_5003228981" evidence="1">
    <location>
        <begin position="23"/>
        <end position="187"/>
    </location>
</feature>
<evidence type="ECO:0000313" key="2">
    <source>
        <dbReference type="EMBL" id="ADV84799.1"/>
    </source>
</evidence>
<dbReference type="EMBL" id="CP002467">
    <property type="protein sequence ID" value="ADV84799.1"/>
    <property type="molecule type" value="Genomic_DNA"/>
</dbReference>
<gene>
    <name evidence="2" type="ordered locus">AciPR4_4050</name>
</gene>
<evidence type="ECO:0000313" key="3">
    <source>
        <dbReference type="Proteomes" id="UP000006844"/>
    </source>
</evidence>
<dbReference type="KEGG" id="tsa:AciPR4_4050"/>
<name>E8V4H5_TERSS</name>
<protein>
    <submittedName>
        <fullName evidence="2">Uncharacterized protein</fullName>
    </submittedName>
</protein>
<evidence type="ECO:0000256" key="1">
    <source>
        <dbReference type="SAM" id="SignalP"/>
    </source>
</evidence>
<dbReference type="STRING" id="401053.AciPR4_4050"/>
<dbReference type="Proteomes" id="UP000006844">
    <property type="component" value="Chromosome"/>
</dbReference>
<dbReference type="AlphaFoldDB" id="E8V4H5"/>
<feature type="signal peptide" evidence="1">
    <location>
        <begin position="1"/>
        <end position="22"/>
    </location>
</feature>
<sequence>MRFRALLYLAATLFFYPLSARADLIGDNIHVYENNPMQATTKDLGSIFAPGSGSNALLGFVTYEVTGDQISLLFNVPKSFYLESRSFTFVDTSKDPWMDLVSMDAQSTPLFGQDGSVNQPRPPIITFDTSSVTFTFGDVVIPPGSKEIFDLDFRDPVSATPEPASLLLVGSAVLGVLGMGRRRFFAR</sequence>
<dbReference type="HOGENOM" id="CLU_1446995_0_0_0"/>